<dbReference type="AlphaFoldDB" id="A0A852URX1"/>
<accession>A0A852URX1</accession>
<evidence type="ECO:0000256" key="1">
    <source>
        <dbReference type="SAM" id="MobiDB-lite"/>
    </source>
</evidence>
<evidence type="ECO:0000259" key="2">
    <source>
        <dbReference type="Pfam" id="PF00753"/>
    </source>
</evidence>
<evidence type="ECO:0000313" key="4">
    <source>
        <dbReference type="EMBL" id="NYF38033.1"/>
    </source>
</evidence>
<feature type="compositionally biased region" description="Basic residues" evidence="1">
    <location>
        <begin position="140"/>
        <end position="149"/>
    </location>
</feature>
<organism evidence="4 5">
    <name type="scientific">Streptosporangium sandarakinum</name>
    <dbReference type="NCBI Taxonomy" id="1260955"/>
    <lineage>
        <taxon>Bacteria</taxon>
        <taxon>Bacillati</taxon>
        <taxon>Actinomycetota</taxon>
        <taxon>Actinomycetes</taxon>
        <taxon>Streptosporangiales</taxon>
        <taxon>Streptosporangiaceae</taxon>
        <taxon>Streptosporangium</taxon>
    </lineage>
</organism>
<evidence type="ECO:0008006" key="6">
    <source>
        <dbReference type="Google" id="ProtNLM"/>
    </source>
</evidence>
<keyword evidence="5" id="KW-1185">Reference proteome</keyword>
<name>A0A852URX1_9ACTN</name>
<feature type="region of interest" description="Disordered" evidence="1">
    <location>
        <begin position="135"/>
        <end position="182"/>
    </location>
</feature>
<evidence type="ECO:0000259" key="3">
    <source>
        <dbReference type="Pfam" id="PF13586"/>
    </source>
</evidence>
<proteinExistence type="predicted"/>
<feature type="domain" description="Metallo-beta-lactamase" evidence="2">
    <location>
        <begin position="4"/>
        <end position="63"/>
    </location>
</feature>
<comment type="caution">
    <text evidence="4">The sequence shown here is derived from an EMBL/GenBank/DDBJ whole genome shotgun (WGS) entry which is preliminary data.</text>
</comment>
<dbReference type="Pfam" id="PF13586">
    <property type="entry name" value="DDE_Tnp_1_2"/>
    <property type="match status" value="1"/>
</dbReference>
<sequence>MNLGPAHTGADSVVHLPDTGVLFAGDLLFIGCTPIVWSGPIANWIAACDAMLATGAETIVPGHGPVPDPDGIRAVRGYLAHVVEQADAAYARGLSFTEAVRAVDLITVLEAIGVSRPGGGRPRTGPVRVRADKAYSSRANRTHQRRRGIRATIPEPADQRNHRKRRGRRDGRPPLFERGDHAPRHAVECGINRLKRHRAVATRHDKLAVRHEATIHIAVINDRL</sequence>
<protein>
    <recommendedName>
        <fullName evidence="6">Metallo-beta-lactamase superfamily protein</fullName>
    </recommendedName>
</protein>
<dbReference type="InterPro" id="IPR001279">
    <property type="entry name" value="Metallo-B-lactamas"/>
</dbReference>
<dbReference type="Gene3D" id="3.60.15.10">
    <property type="entry name" value="Ribonuclease Z/Hydroxyacylglutathione hydrolase-like"/>
    <property type="match status" value="1"/>
</dbReference>
<dbReference type="Pfam" id="PF00753">
    <property type="entry name" value="Lactamase_B"/>
    <property type="match status" value="1"/>
</dbReference>
<feature type="domain" description="Transposase DDE" evidence="3">
    <location>
        <begin position="129"/>
        <end position="220"/>
    </location>
</feature>
<dbReference type="InterPro" id="IPR036866">
    <property type="entry name" value="RibonucZ/Hydroxyglut_hydro"/>
</dbReference>
<dbReference type="InterPro" id="IPR025668">
    <property type="entry name" value="Tnp_DDE_dom"/>
</dbReference>
<dbReference type="EMBL" id="JACCCO010000001">
    <property type="protein sequence ID" value="NYF38033.1"/>
    <property type="molecule type" value="Genomic_DNA"/>
</dbReference>
<dbReference type="Proteomes" id="UP000576393">
    <property type="component" value="Unassembled WGS sequence"/>
</dbReference>
<reference evidence="4 5" key="1">
    <citation type="submission" date="2020-07" db="EMBL/GenBank/DDBJ databases">
        <title>Sequencing the genomes of 1000 actinobacteria strains.</title>
        <authorList>
            <person name="Klenk H.-P."/>
        </authorList>
    </citation>
    <scope>NUCLEOTIDE SEQUENCE [LARGE SCALE GENOMIC DNA]</scope>
    <source>
        <strain evidence="4 5">DSM 45763</strain>
    </source>
</reference>
<feature type="compositionally biased region" description="Basic and acidic residues" evidence="1">
    <location>
        <begin position="170"/>
        <end position="182"/>
    </location>
</feature>
<dbReference type="SUPFAM" id="SSF56281">
    <property type="entry name" value="Metallo-hydrolase/oxidoreductase"/>
    <property type="match status" value="1"/>
</dbReference>
<evidence type="ECO:0000313" key="5">
    <source>
        <dbReference type="Proteomes" id="UP000576393"/>
    </source>
</evidence>
<gene>
    <name evidence="4" type="ORF">HDA43_000192</name>
</gene>